<reference evidence="1" key="1">
    <citation type="submission" date="2021-02" db="EMBL/GenBank/DDBJ databases">
        <authorList>
            <person name="Nowell W R."/>
        </authorList>
    </citation>
    <scope>NUCLEOTIDE SEQUENCE</scope>
</reference>
<organism evidence="1 2">
    <name type="scientific">Adineta ricciae</name>
    <name type="common">Rotifer</name>
    <dbReference type="NCBI Taxonomy" id="249248"/>
    <lineage>
        <taxon>Eukaryota</taxon>
        <taxon>Metazoa</taxon>
        <taxon>Spiralia</taxon>
        <taxon>Gnathifera</taxon>
        <taxon>Rotifera</taxon>
        <taxon>Eurotatoria</taxon>
        <taxon>Bdelloidea</taxon>
        <taxon>Adinetida</taxon>
        <taxon>Adinetidae</taxon>
        <taxon>Adineta</taxon>
    </lineage>
</organism>
<name>A0A815HLD8_ADIRI</name>
<evidence type="ECO:0000313" key="1">
    <source>
        <dbReference type="EMBL" id="CAF1354035.1"/>
    </source>
</evidence>
<dbReference type="OrthoDB" id="10056982at2759"/>
<dbReference type="EMBL" id="CAJNOJ010000267">
    <property type="protein sequence ID" value="CAF1354035.1"/>
    <property type="molecule type" value="Genomic_DNA"/>
</dbReference>
<comment type="caution">
    <text evidence="1">The sequence shown here is derived from an EMBL/GenBank/DDBJ whole genome shotgun (WGS) entry which is preliminary data.</text>
</comment>
<evidence type="ECO:0000313" key="2">
    <source>
        <dbReference type="Proteomes" id="UP000663852"/>
    </source>
</evidence>
<dbReference type="AlphaFoldDB" id="A0A815HLD8"/>
<proteinExistence type="predicted"/>
<protein>
    <submittedName>
        <fullName evidence="1">Uncharacterized protein</fullName>
    </submittedName>
</protein>
<sequence length="208" mass="23093">MWTQCLTNYDSTCANNQTVCPGFYFWNYYYTNRYLNVCDSQKKCYDNATSICFSENSTVCPIGNHLCDGVCYNPQSQYCVGGNHTIFCLSNPSSPSCPTARMNSTTDVTTQPSTTVAPTSSGCCAIQNYTVDADCCRLSTDKCQCFRHSQEETYGSCVNPNVTPVCGDSCPVKGKCQYDSDCCECQCAEIRFTNTDGELSTRKQCIRR</sequence>
<accession>A0A815HLD8</accession>
<gene>
    <name evidence="1" type="ORF">EDS130_LOCUS33444</name>
</gene>
<dbReference type="Proteomes" id="UP000663852">
    <property type="component" value="Unassembled WGS sequence"/>
</dbReference>